<dbReference type="SUPFAM" id="SSF53850">
    <property type="entry name" value="Periplasmic binding protein-like II"/>
    <property type="match status" value="1"/>
</dbReference>
<dbReference type="SMART" id="SM00079">
    <property type="entry name" value="PBPe"/>
    <property type="match status" value="1"/>
</dbReference>
<proteinExistence type="inferred from homology"/>
<feature type="domain" description="Ionotropic glutamate receptor C-terminal" evidence="7">
    <location>
        <begin position="27"/>
        <end position="259"/>
    </location>
</feature>
<evidence type="ECO:0000259" key="6">
    <source>
        <dbReference type="SMART" id="SM00062"/>
    </source>
</evidence>
<protein>
    <submittedName>
        <fullName evidence="8">Transporter substrate-binding domain-containing protein</fullName>
    </submittedName>
</protein>
<dbReference type="RefSeq" id="WP_320499264.1">
    <property type="nucleotide sequence ID" value="NZ_JAXCLX010000001.1"/>
</dbReference>
<dbReference type="Gene3D" id="3.40.190.10">
    <property type="entry name" value="Periplasmic binding protein-like II"/>
    <property type="match status" value="2"/>
</dbReference>
<dbReference type="PANTHER" id="PTHR35936">
    <property type="entry name" value="MEMBRANE-BOUND LYTIC MUREIN TRANSGLYCOSYLASE F"/>
    <property type="match status" value="1"/>
</dbReference>
<evidence type="ECO:0000256" key="2">
    <source>
        <dbReference type="ARBA" id="ARBA00010333"/>
    </source>
</evidence>
<feature type="domain" description="Solute-binding protein family 3/N-terminal" evidence="6">
    <location>
        <begin position="27"/>
        <end position="260"/>
    </location>
</feature>
<evidence type="ECO:0000313" key="9">
    <source>
        <dbReference type="Proteomes" id="UP001271769"/>
    </source>
</evidence>
<evidence type="ECO:0000256" key="5">
    <source>
        <dbReference type="SAM" id="SignalP"/>
    </source>
</evidence>
<keyword evidence="3 5" id="KW-0732">Signal</keyword>
<dbReference type="Proteomes" id="UP001271769">
    <property type="component" value="Unassembled WGS sequence"/>
</dbReference>
<accession>A0ABU5DU90</accession>
<evidence type="ECO:0000256" key="4">
    <source>
        <dbReference type="RuleBase" id="RU003744"/>
    </source>
</evidence>
<dbReference type="Pfam" id="PF00497">
    <property type="entry name" value="SBP_bac_3"/>
    <property type="match status" value="1"/>
</dbReference>
<dbReference type="SMART" id="SM00062">
    <property type="entry name" value="PBPb"/>
    <property type="match status" value="1"/>
</dbReference>
<gene>
    <name evidence="8" type="ORF">SMD31_03125</name>
</gene>
<evidence type="ECO:0000256" key="3">
    <source>
        <dbReference type="ARBA" id="ARBA00022729"/>
    </source>
</evidence>
<comment type="subcellular location">
    <subcellularLocation>
        <location evidence="1">Cell envelope</location>
    </subcellularLocation>
</comment>
<dbReference type="EMBL" id="JAXCLX010000001">
    <property type="protein sequence ID" value="MDY0870893.1"/>
    <property type="molecule type" value="Genomic_DNA"/>
</dbReference>
<dbReference type="InterPro" id="IPR001638">
    <property type="entry name" value="Solute-binding_3/MltF_N"/>
</dbReference>
<reference evidence="8 9" key="1">
    <citation type="journal article" date="2013" name="Antonie Van Leeuwenhoek">
        <title>Dongia rigui sp. nov., isolated from freshwater of a large wetland in Korea.</title>
        <authorList>
            <person name="Baik K.S."/>
            <person name="Hwang Y.M."/>
            <person name="Choi J.S."/>
            <person name="Kwon J."/>
            <person name="Seong C.N."/>
        </authorList>
    </citation>
    <scope>NUCLEOTIDE SEQUENCE [LARGE SCALE GENOMIC DNA]</scope>
    <source>
        <strain evidence="8 9">04SU4-P</strain>
    </source>
</reference>
<feature type="signal peptide" evidence="5">
    <location>
        <begin position="1"/>
        <end position="23"/>
    </location>
</feature>
<keyword evidence="9" id="KW-1185">Reference proteome</keyword>
<organism evidence="8 9">
    <name type="scientific">Dongia rigui</name>
    <dbReference type="NCBI Taxonomy" id="940149"/>
    <lineage>
        <taxon>Bacteria</taxon>
        <taxon>Pseudomonadati</taxon>
        <taxon>Pseudomonadota</taxon>
        <taxon>Alphaproteobacteria</taxon>
        <taxon>Rhodospirillales</taxon>
        <taxon>Dongiaceae</taxon>
        <taxon>Dongia</taxon>
    </lineage>
</organism>
<sequence length="264" mass="28747">MARSRSFILAAVLVALAASPALADKLKLIVAVEGAFPPYNEVGPDGNLQGFDVDVAHEICKKIEAECEYVKQDWDGMIPGLLAKKYDVIISSMGILPEREEKIDFTIPYYQAPTALVALKSAGAKVGADGYPDGESLAGLKIGVQRATAYESWAREKWPKAEIVVYDSSQSADLDIQNGRLDARFDDYVLLSDGIMKGEGANQYERVGNIYTEAAMGSKGEGIALRKGNEPLKDAINKAILAMREDGSYKAINDKYFSFDIYGE</sequence>
<dbReference type="InterPro" id="IPR001320">
    <property type="entry name" value="Iontro_rcpt_C"/>
</dbReference>
<evidence type="ECO:0000256" key="1">
    <source>
        <dbReference type="ARBA" id="ARBA00004196"/>
    </source>
</evidence>
<dbReference type="PANTHER" id="PTHR35936:SF17">
    <property type="entry name" value="ARGININE-BINDING EXTRACELLULAR PROTEIN ARTP"/>
    <property type="match status" value="1"/>
</dbReference>
<comment type="similarity">
    <text evidence="2 4">Belongs to the bacterial solute-binding protein 3 family.</text>
</comment>
<evidence type="ECO:0000313" key="8">
    <source>
        <dbReference type="EMBL" id="MDY0870893.1"/>
    </source>
</evidence>
<dbReference type="PROSITE" id="PS01039">
    <property type="entry name" value="SBP_BACTERIAL_3"/>
    <property type="match status" value="1"/>
</dbReference>
<dbReference type="InterPro" id="IPR018313">
    <property type="entry name" value="SBP_3_CS"/>
</dbReference>
<feature type="chain" id="PRO_5046590498" evidence="5">
    <location>
        <begin position="24"/>
        <end position="264"/>
    </location>
</feature>
<evidence type="ECO:0000259" key="7">
    <source>
        <dbReference type="SMART" id="SM00079"/>
    </source>
</evidence>
<name>A0ABU5DU90_9PROT</name>
<comment type="caution">
    <text evidence="8">The sequence shown here is derived from an EMBL/GenBank/DDBJ whole genome shotgun (WGS) entry which is preliminary data.</text>
</comment>